<dbReference type="EMBL" id="JBHTMN010000006">
    <property type="protein sequence ID" value="MFD1382696.1"/>
    <property type="molecule type" value="Genomic_DNA"/>
</dbReference>
<evidence type="ECO:0000256" key="2">
    <source>
        <dbReference type="ARBA" id="ARBA00023015"/>
    </source>
</evidence>
<name>A0ABW4AZM9_9GAMM</name>
<dbReference type="Pfam" id="PF03466">
    <property type="entry name" value="LysR_substrate"/>
    <property type="match status" value="1"/>
</dbReference>
<keyword evidence="4" id="KW-0804">Transcription</keyword>
<keyword evidence="2" id="KW-0805">Transcription regulation</keyword>
<reference evidence="7" key="1">
    <citation type="journal article" date="2019" name="Int. J. Syst. Evol. Microbiol.">
        <title>The Global Catalogue of Microorganisms (GCM) 10K type strain sequencing project: providing services to taxonomists for standard genome sequencing and annotation.</title>
        <authorList>
            <consortium name="The Broad Institute Genomics Platform"/>
            <consortium name="The Broad Institute Genome Sequencing Center for Infectious Disease"/>
            <person name="Wu L."/>
            <person name="Ma J."/>
        </authorList>
    </citation>
    <scope>NUCLEOTIDE SEQUENCE [LARGE SCALE GENOMIC DNA]</scope>
    <source>
        <strain evidence="7">JCM 30774</strain>
    </source>
</reference>
<accession>A0ABW4AZM9</accession>
<dbReference type="PANTHER" id="PTHR30126:SF40">
    <property type="entry name" value="HTH-TYPE TRANSCRIPTIONAL REGULATOR GLTR"/>
    <property type="match status" value="1"/>
</dbReference>
<evidence type="ECO:0000256" key="3">
    <source>
        <dbReference type="ARBA" id="ARBA00023125"/>
    </source>
</evidence>
<dbReference type="InterPro" id="IPR036388">
    <property type="entry name" value="WH-like_DNA-bd_sf"/>
</dbReference>
<dbReference type="PANTHER" id="PTHR30126">
    <property type="entry name" value="HTH-TYPE TRANSCRIPTIONAL REGULATOR"/>
    <property type="match status" value="1"/>
</dbReference>
<dbReference type="Gene3D" id="3.40.190.290">
    <property type="match status" value="1"/>
</dbReference>
<keyword evidence="7" id="KW-1185">Reference proteome</keyword>
<dbReference type="SUPFAM" id="SSF53850">
    <property type="entry name" value="Periplasmic binding protein-like II"/>
    <property type="match status" value="1"/>
</dbReference>
<dbReference type="PROSITE" id="PS50931">
    <property type="entry name" value="HTH_LYSR"/>
    <property type="match status" value="1"/>
</dbReference>
<dbReference type="Proteomes" id="UP001597059">
    <property type="component" value="Unassembled WGS sequence"/>
</dbReference>
<dbReference type="Pfam" id="PF00126">
    <property type="entry name" value="HTH_1"/>
    <property type="match status" value="1"/>
</dbReference>
<evidence type="ECO:0000256" key="1">
    <source>
        <dbReference type="ARBA" id="ARBA00009437"/>
    </source>
</evidence>
<dbReference type="InterPro" id="IPR000847">
    <property type="entry name" value="LysR_HTH_N"/>
</dbReference>
<dbReference type="Gene3D" id="1.10.10.10">
    <property type="entry name" value="Winged helix-like DNA-binding domain superfamily/Winged helix DNA-binding domain"/>
    <property type="match status" value="1"/>
</dbReference>
<evidence type="ECO:0000256" key="4">
    <source>
        <dbReference type="ARBA" id="ARBA00023163"/>
    </source>
</evidence>
<dbReference type="SUPFAM" id="SSF46785">
    <property type="entry name" value="Winged helix' DNA-binding domain"/>
    <property type="match status" value="1"/>
</dbReference>
<comment type="similarity">
    <text evidence="1">Belongs to the LysR transcriptional regulatory family.</text>
</comment>
<dbReference type="RefSeq" id="WP_377365871.1">
    <property type="nucleotide sequence ID" value="NZ_JBHTMN010000006.1"/>
</dbReference>
<evidence type="ECO:0000313" key="7">
    <source>
        <dbReference type="Proteomes" id="UP001597059"/>
    </source>
</evidence>
<comment type="caution">
    <text evidence="6">The sequence shown here is derived from an EMBL/GenBank/DDBJ whole genome shotgun (WGS) entry which is preliminary data.</text>
</comment>
<evidence type="ECO:0000259" key="5">
    <source>
        <dbReference type="PROSITE" id="PS50931"/>
    </source>
</evidence>
<dbReference type="InterPro" id="IPR036390">
    <property type="entry name" value="WH_DNA-bd_sf"/>
</dbReference>
<protein>
    <submittedName>
        <fullName evidence="6">LysR substrate-binding domain-containing protein</fullName>
    </submittedName>
</protein>
<evidence type="ECO:0000313" key="6">
    <source>
        <dbReference type="EMBL" id="MFD1382696.1"/>
    </source>
</evidence>
<feature type="domain" description="HTH lysR-type" evidence="5">
    <location>
        <begin position="1"/>
        <end position="58"/>
    </location>
</feature>
<proteinExistence type="inferred from homology"/>
<sequence>MDISDLTVFKAVVEHNGVSRAAEALHRVPSNVTARLKKLEAELNVDLFLRENNRLSVTSAGLRLLDYTDKILQLQKSAIAELTQAEPAGLLRLGSMESSAASRLPKILSDFHQTYSAVRLELMTTASMPLIEKVLDGELDLVMASDPPEDERLESVHCFDEELVLIMPTEWAQRESLPSSLMMVGYHKGCSYRHRLERWLKRTGHTCERVIEIPNHFTMIGCVIAGMGIGMVPRSVLALHQTEGLTVQTVERDIAHAPTYLISRKDNPSSAIQAFVQTTLASPDAVAHELGE</sequence>
<keyword evidence="3" id="KW-0238">DNA-binding</keyword>
<organism evidence="6 7">
    <name type="scientific">Rhodanobacter aciditrophus</name>
    <dbReference type="NCBI Taxonomy" id="1623218"/>
    <lineage>
        <taxon>Bacteria</taxon>
        <taxon>Pseudomonadati</taxon>
        <taxon>Pseudomonadota</taxon>
        <taxon>Gammaproteobacteria</taxon>
        <taxon>Lysobacterales</taxon>
        <taxon>Rhodanobacteraceae</taxon>
        <taxon>Rhodanobacter</taxon>
    </lineage>
</organism>
<dbReference type="InterPro" id="IPR005119">
    <property type="entry name" value="LysR_subst-bd"/>
</dbReference>
<gene>
    <name evidence="6" type="ORF">ACFQ45_04940</name>
</gene>